<evidence type="ECO:0008006" key="8">
    <source>
        <dbReference type="Google" id="ProtNLM"/>
    </source>
</evidence>
<proteinExistence type="inferred from homology"/>
<evidence type="ECO:0000259" key="4">
    <source>
        <dbReference type="Pfam" id="PF00389"/>
    </source>
</evidence>
<sequence>MNAAGQRQATQGPGPLPRFRQVDAVVSVGNGARILKETCIRVLARPLLTVLVLISAPPLLDQFERAEHVTGYTLYRIPNPSPSSRRLADGASVAWAFASTRTGEIHTVGDRLHGTEACICSGSDADPGHMVQHALQLIPTALRHKSLTKDNETTILGPPVAKWQTIPHSYPMHHEIVALEGLHQPLPPTFTFPPHSTYNLTVYRRPDLDRLRDRIRNATIIIVTTIKLSADVLAPDVTPSLRLVAVMATGTDPVDLDACRKRGVRVTNCPAANIDAVSEHAISLYFAARRRTVLLDGLTRRVPSEWKEKRTLMGHLRFADGKPPLTCGEEVLGIVGYGALGKRIAALGCALGMRVLVAARKNPSSNGVDVVLPPTTEDDRVPFEEVVRQSTVLALSLPRNAETLNLISTPEFELMSPYAVLVNVSRGGIVDEDAVVKAVREGRIAGYATDVLDKEPAEGPQDSPLLSDEVRDLNITLSPHLAWFSQRTLKNLGQILKDTVEAWVQGRPINVIV</sequence>
<keyword evidence="2" id="KW-0560">Oxidoreductase</keyword>
<dbReference type="Gene3D" id="3.40.50.720">
    <property type="entry name" value="NAD(P)-binding Rossmann-like Domain"/>
    <property type="match status" value="2"/>
</dbReference>
<dbReference type="GO" id="GO:0016616">
    <property type="term" value="F:oxidoreductase activity, acting on the CH-OH group of donors, NAD or NADP as acceptor"/>
    <property type="evidence" value="ECO:0007669"/>
    <property type="project" value="InterPro"/>
</dbReference>
<dbReference type="Pfam" id="PF00389">
    <property type="entry name" value="2-Hacid_dh"/>
    <property type="match status" value="1"/>
</dbReference>
<evidence type="ECO:0000259" key="5">
    <source>
        <dbReference type="Pfam" id="PF02826"/>
    </source>
</evidence>
<dbReference type="OrthoDB" id="298012at2759"/>
<feature type="domain" description="D-isomer specific 2-hydroxyacid dehydrogenase NAD-binding" evidence="5">
    <location>
        <begin position="326"/>
        <end position="482"/>
    </location>
</feature>
<dbReference type="InterPro" id="IPR036291">
    <property type="entry name" value="NAD(P)-bd_dom_sf"/>
</dbReference>
<evidence type="ECO:0000256" key="3">
    <source>
        <dbReference type="ARBA" id="ARBA00023027"/>
    </source>
</evidence>
<name>A0A9P4K0Z0_9PLEO</name>
<dbReference type="PANTHER" id="PTHR43761:SF1">
    <property type="entry name" value="D-ISOMER SPECIFIC 2-HYDROXYACID DEHYDROGENASE CATALYTIC DOMAIN-CONTAINING PROTEIN-RELATED"/>
    <property type="match status" value="1"/>
</dbReference>
<accession>A0A9P4K0Z0</accession>
<dbReference type="Pfam" id="PF02826">
    <property type="entry name" value="2-Hacid_dh_C"/>
    <property type="match status" value="1"/>
</dbReference>
<gene>
    <name evidence="6" type="ORF">CC78DRAFT_586056</name>
</gene>
<dbReference type="Proteomes" id="UP000800093">
    <property type="component" value="Unassembled WGS sequence"/>
</dbReference>
<dbReference type="InterPro" id="IPR050418">
    <property type="entry name" value="D-iso_2-hydroxyacid_DH_PdxB"/>
</dbReference>
<evidence type="ECO:0000256" key="2">
    <source>
        <dbReference type="ARBA" id="ARBA00023002"/>
    </source>
</evidence>
<dbReference type="SUPFAM" id="SSF51735">
    <property type="entry name" value="NAD(P)-binding Rossmann-fold domains"/>
    <property type="match status" value="1"/>
</dbReference>
<dbReference type="InterPro" id="IPR006139">
    <property type="entry name" value="D-isomer_2_OHA_DH_cat_dom"/>
</dbReference>
<feature type="domain" description="D-isomer specific 2-hydroxyacid dehydrogenase catalytic" evidence="4">
    <location>
        <begin position="198"/>
        <end position="511"/>
    </location>
</feature>
<keyword evidence="7" id="KW-1185">Reference proteome</keyword>
<evidence type="ECO:0000313" key="6">
    <source>
        <dbReference type="EMBL" id="KAF2259322.1"/>
    </source>
</evidence>
<dbReference type="SUPFAM" id="SSF52283">
    <property type="entry name" value="Formate/glycerate dehydrogenase catalytic domain-like"/>
    <property type="match status" value="1"/>
</dbReference>
<protein>
    <recommendedName>
        <fullName evidence="8">Glycerate dehydrogenase</fullName>
    </recommendedName>
</protein>
<dbReference type="GO" id="GO:0051287">
    <property type="term" value="F:NAD binding"/>
    <property type="evidence" value="ECO:0007669"/>
    <property type="project" value="InterPro"/>
</dbReference>
<dbReference type="EMBL" id="ML986712">
    <property type="protein sequence ID" value="KAF2259322.1"/>
    <property type="molecule type" value="Genomic_DNA"/>
</dbReference>
<comment type="similarity">
    <text evidence="1">Belongs to the D-isomer specific 2-hydroxyacid dehydrogenase family.</text>
</comment>
<dbReference type="PANTHER" id="PTHR43761">
    <property type="entry name" value="D-ISOMER SPECIFIC 2-HYDROXYACID DEHYDROGENASE FAMILY PROTEIN (AFU_ORTHOLOGUE AFUA_1G13630)"/>
    <property type="match status" value="1"/>
</dbReference>
<organism evidence="6 7">
    <name type="scientific">Lojkania enalia</name>
    <dbReference type="NCBI Taxonomy" id="147567"/>
    <lineage>
        <taxon>Eukaryota</taxon>
        <taxon>Fungi</taxon>
        <taxon>Dikarya</taxon>
        <taxon>Ascomycota</taxon>
        <taxon>Pezizomycotina</taxon>
        <taxon>Dothideomycetes</taxon>
        <taxon>Pleosporomycetidae</taxon>
        <taxon>Pleosporales</taxon>
        <taxon>Pleosporales incertae sedis</taxon>
        <taxon>Lojkania</taxon>
    </lineage>
</organism>
<dbReference type="AlphaFoldDB" id="A0A9P4K0Z0"/>
<dbReference type="InterPro" id="IPR006140">
    <property type="entry name" value="D-isomer_DH_NAD-bd"/>
</dbReference>
<comment type="caution">
    <text evidence="6">The sequence shown here is derived from an EMBL/GenBank/DDBJ whole genome shotgun (WGS) entry which is preliminary data.</text>
</comment>
<keyword evidence="3" id="KW-0520">NAD</keyword>
<evidence type="ECO:0000313" key="7">
    <source>
        <dbReference type="Proteomes" id="UP000800093"/>
    </source>
</evidence>
<reference evidence="7" key="1">
    <citation type="journal article" date="2020" name="Stud. Mycol.">
        <title>101 Dothideomycetes genomes: A test case for predicting lifestyles and emergence of pathogens.</title>
        <authorList>
            <person name="Haridas S."/>
            <person name="Albert R."/>
            <person name="Binder M."/>
            <person name="Bloem J."/>
            <person name="LaButti K."/>
            <person name="Salamov A."/>
            <person name="Andreopoulos B."/>
            <person name="Baker S."/>
            <person name="Barry K."/>
            <person name="Bills G."/>
            <person name="Bluhm B."/>
            <person name="Cannon C."/>
            <person name="Castanera R."/>
            <person name="Culley D."/>
            <person name="Daum C."/>
            <person name="Ezra D."/>
            <person name="Gonzalez J."/>
            <person name="Henrissat B."/>
            <person name="Kuo A."/>
            <person name="Liang C."/>
            <person name="Lipzen A."/>
            <person name="Lutzoni F."/>
            <person name="Magnuson J."/>
            <person name="Mondo S."/>
            <person name="Nolan M."/>
            <person name="Ohm R."/>
            <person name="Pangilinan J."/>
            <person name="Park H.-J."/>
            <person name="Ramirez L."/>
            <person name="Alfaro M."/>
            <person name="Sun H."/>
            <person name="Tritt A."/>
            <person name="Yoshinaga Y."/>
            <person name="Zwiers L.-H."/>
            <person name="Turgeon B."/>
            <person name="Goodwin S."/>
            <person name="Spatafora J."/>
            <person name="Crous P."/>
            <person name="Grigoriev I."/>
        </authorList>
    </citation>
    <scope>NUCLEOTIDE SEQUENCE [LARGE SCALE GENOMIC DNA]</scope>
    <source>
        <strain evidence="7">CBS 304.66</strain>
    </source>
</reference>
<dbReference type="CDD" id="cd05198">
    <property type="entry name" value="formate_dh_like"/>
    <property type="match status" value="1"/>
</dbReference>
<evidence type="ECO:0000256" key="1">
    <source>
        <dbReference type="ARBA" id="ARBA00005854"/>
    </source>
</evidence>